<feature type="compositionally biased region" description="Basic and acidic residues" evidence="1">
    <location>
        <begin position="1"/>
        <end position="16"/>
    </location>
</feature>
<organism evidence="3 4">
    <name type="scientific">Halodurantibacterium flavum</name>
    <dbReference type="NCBI Taxonomy" id="1382802"/>
    <lineage>
        <taxon>Bacteria</taxon>
        <taxon>Pseudomonadati</taxon>
        <taxon>Pseudomonadota</taxon>
        <taxon>Alphaproteobacteria</taxon>
        <taxon>Rhodobacterales</taxon>
        <taxon>Paracoccaceae</taxon>
        <taxon>Halodurantibacterium</taxon>
    </lineage>
</organism>
<evidence type="ECO:0000313" key="4">
    <source>
        <dbReference type="Proteomes" id="UP001597353"/>
    </source>
</evidence>
<dbReference type="Gene3D" id="1.10.150.20">
    <property type="entry name" value="5' to 3' exonuclease, C-terminal subdomain"/>
    <property type="match status" value="1"/>
</dbReference>
<dbReference type="PANTHER" id="PTHR36121:SF1">
    <property type="entry name" value="PROTEIN SXY"/>
    <property type="match status" value="1"/>
</dbReference>
<name>A0ABW4S3I9_9RHOB</name>
<evidence type="ECO:0000313" key="3">
    <source>
        <dbReference type="EMBL" id="MFD1912150.1"/>
    </source>
</evidence>
<dbReference type="InterPro" id="IPR007077">
    <property type="entry name" value="TfoX_C"/>
</dbReference>
<feature type="domain" description="TfoX C-terminal" evidence="2">
    <location>
        <begin position="31"/>
        <end position="107"/>
    </location>
</feature>
<dbReference type="Pfam" id="PF04994">
    <property type="entry name" value="TfoX_C"/>
    <property type="match status" value="1"/>
</dbReference>
<dbReference type="InterPro" id="IPR047525">
    <property type="entry name" value="TfoX-like"/>
</dbReference>
<sequence length="155" mass="16707">MAEKQVAKKVRAEQARPDGTTAGTETATTGQRISALKNLGPATESAFARAGIHDAETLRALGTDAAYGRLLASGQRPHFISFYVLEMALQGRPWNDCRGAEKEALRKRFDALCAKVKPDPAQTGLRRLEAELDAIGVIARPAKASKRPRAKPASR</sequence>
<proteinExistence type="predicted"/>
<reference evidence="4" key="1">
    <citation type="journal article" date="2019" name="Int. J. Syst. Evol. Microbiol.">
        <title>The Global Catalogue of Microorganisms (GCM) 10K type strain sequencing project: providing services to taxonomists for standard genome sequencing and annotation.</title>
        <authorList>
            <consortium name="The Broad Institute Genomics Platform"/>
            <consortium name="The Broad Institute Genome Sequencing Center for Infectious Disease"/>
            <person name="Wu L."/>
            <person name="Ma J."/>
        </authorList>
    </citation>
    <scope>NUCLEOTIDE SEQUENCE [LARGE SCALE GENOMIC DNA]</scope>
    <source>
        <strain evidence="4">CGMCC 4.7242</strain>
    </source>
</reference>
<dbReference type="Proteomes" id="UP001597353">
    <property type="component" value="Unassembled WGS sequence"/>
</dbReference>
<dbReference type="EMBL" id="JBHUGH010000005">
    <property type="protein sequence ID" value="MFD1912150.1"/>
    <property type="molecule type" value="Genomic_DNA"/>
</dbReference>
<dbReference type="RefSeq" id="WP_390260540.1">
    <property type="nucleotide sequence ID" value="NZ_JBHUGH010000005.1"/>
</dbReference>
<evidence type="ECO:0000259" key="2">
    <source>
        <dbReference type="Pfam" id="PF04994"/>
    </source>
</evidence>
<comment type="caution">
    <text evidence="3">The sequence shown here is derived from an EMBL/GenBank/DDBJ whole genome shotgun (WGS) entry which is preliminary data.</text>
</comment>
<accession>A0ABW4S3I9</accession>
<protein>
    <submittedName>
        <fullName evidence="3">TfoX/Sxy family protein</fullName>
    </submittedName>
</protein>
<gene>
    <name evidence="3" type="ORF">ACFSGJ_07970</name>
</gene>
<feature type="region of interest" description="Disordered" evidence="1">
    <location>
        <begin position="1"/>
        <end position="32"/>
    </location>
</feature>
<dbReference type="PANTHER" id="PTHR36121">
    <property type="entry name" value="PROTEIN SXY"/>
    <property type="match status" value="1"/>
</dbReference>
<keyword evidence="4" id="KW-1185">Reference proteome</keyword>
<evidence type="ECO:0000256" key="1">
    <source>
        <dbReference type="SAM" id="MobiDB-lite"/>
    </source>
</evidence>
<feature type="compositionally biased region" description="Low complexity" evidence="1">
    <location>
        <begin position="19"/>
        <end position="30"/>
    </location>
</feature>